<dbReference type="Pfam" id="PF01565">
    <property type="entry name" value="FAD_binding_4"/>
    <property type="match status" value="1"/>
</dbReference>
<name>A0AA37T4T1_9GAMM</name>
<protein>
    <submittedName>
        <fullName evidence="5">L-gulonolactone oxidase</fullName>
    </submittedName>
</protein>
<reference evidence="5 6" key="1">
    <citation type="journal article" date="2014" name="Int. J. Syst. Evol. Microbiol.">
        <title>Complete genome sequence of Corynebacterium casei LMG S-19264T (=DSM 44701T), isolated from a smear-ripened cheese.</title>
        <authorList>
            <consortium name="US DOE Joint Genome Institute (JGI-PGF)"/>
            <person name="Walter F."/>
            <person name="Albersmeier A."/>
            <person name="Kalinowski J."/>
            <person name="Ruckert C."/>
        </authorList>
    </citation>
    <scope>NUCLEOTIDE SEQUENCE [LARGE SCALE GENOMIC DNA]</scope>
    <source>
        <strain evidence="5 6">NBRC 110095</strain>
    </source>
</reference>
<proteinExistence type="inferred from homology"/>
<evidence type="ECO:0000313" key="5">
    <source>
        <dbReference type="EMBL" id="GLS26835.1"/>
    </source>
</evidence>
<dbReference type="PROSITE" id="PS00862">
    <property type="entry name" value="OX2_COVAL_FAD"/>
    <property type="match status" value="1"/>
</dbReference>
<keyword evidence="2" id="KW-0285">Flavoprotein</keyword>
<feature type="domain" description="FAD-binding PCMH-type" evidence="4">
    <location>
        <begin position="40"/>
        <end position="242"/>
    </location>
</feature>
<dbReference type="GO" id="GO:0003885">
    <property type="term" value="F:D-arabinono-1,4-lactone oxidase activity"/>
    <property type="evidence" value="ECO:0007669"/>
    <property type="project" value="InterPro"/>
</dbReference>
<evidence type="ECO:0000256" key="1">
    <source>
        <dbReference type="ARBA" id="ARBA00005466"/>
    </source>
</evidence>
<dbReference type="InterPro" id="IPR016169">
    <property type="entry name" value="FAD-bd_PCMH_sub2"/>
</dbReference>
<accession>A0AA37T4T1</accession>
<organism evidence="5 6">
    <name type="scientific">Marinibactrum halimedae</name>
    <dbReference type="NCBI Taxonomy" id="1444977"/>
    <lineage>
        <taxon>Bacteria</taxon>
        <taxon>Pseudomonadati</taxon>
        <taxon>Pseudomonadota</taxon>
        <taxon>Gammaproteobacteria</taxon>
        <taxon>Cellvibrionales</taxon>
        <taxon>Cellvibrionaceae</taxon>
        <taxon>Marinibactrum</taxon>
    </lineage>
</organism>
<dbReference type="InterPro" id="IPR006094">
    <property type="entry name" value="Oxid_FAD_bind_N"/>
</dbReference>
<keyword evidence="6" id="KW-1185">Reference proteome</keyword>
<dbReference type="PROSITE" id="PS51387">
    <property type="entry name" value="FAD_PCMH"/>
    <property type="match status" value="1"/>
</dbReference>
<dbReference type="PIRSF" id="PIRSF000136">
    <property type="entry name" value="LGO_GLO"/>
    <property type="match status" value="1"/>
</dbReference>
<dbReference type="Proteomes" id="UP001156870">
    <property type="component" value="Unassembled WGS sequence"/>
</dbReference>
<dbReference type="GO" id="GO:0016020">
    <property type="term" value="C:membrane"/>
    <property type="evidence" value="ECO:0007669"/>
    <property type="project" value="InterPro"/>
</dbReference>
<dbReference type="RefSeq" id="WP_232593625.1">
    <property type="nucleotide sequence ID" value="NZ_BSPD01000062.1"/>
</dbReference>
<comment type="caution">
    <text evidence="5">The sequence shown here is derived from an EMBL/GenBank/DDBJ whole genome shotgun (WGS) entry which is preliminary data.</text>
</comment>
<sequence>MADNITRSVLLSGLCACGLLFYGCYSVGMFGPVFKNVWGTEIVEPEFYANPSAIEELIEIVIAAEDAGKRVRMTGSGHSPSDIAVTKEVLLYPPLLTGPLELDNSQLRNPNLPNIARVKSGTSLRDLNTYFEGIGMAFPNLGGWDEQTIAGAVMTATHGSGLDYGPIESTVLSMQVVSNGGEVLQIEPTQGITNPHRFSGFLPENPDIPVRLIQDDETFQAMKVSIGSMGIVYSYILQLEPAFWINENRTLTTWSNITSSDGFLTRLVEGRPLNPGGTEPDYYELQVNPYPTVQSPEHHSSQRSDYNVLLTQRWKSYSPLPVDRQRAVQGSEILQAIAVAFQPVVEGAINLAPQIASSTIDTALRTQVDDSYTNISHRVFNIGLINRTEVYAIEIAFTLDDIIPAMERQFELVASLKTRNIVQSAPVAIRFVKPSDAHIAMMEGRATAMMELINLQGLYGVDTYFQQHQQVMFTEFDSRPHWGLDLNYFQGEDMPRNVYPRWDDWRRLYNQFNAKGTFNGKVTDRLGISVADTVDNAKNHHVIN</sequence>
<comment type="similarity">
    <text evidence="1">Belongs to the oxygen-dependent FAD-linked oxidoreductase family.</text>
</comment>
<dbReference type="PANTHER" id="PTHR43762:SF1">
    <property type="entry name" value="D-ARABINONO-1,4-LACTONE OXIDASE"/>
    <property type="match status" value="1"/>
</dbReference>
<dbReference type="InterPro" id="IPR016167">
    <property type="entry name" value="FAD-bd_PCMH_sub1"/>
</dbReference>
<dbReference type="Gene3D" id="3.30.43.10">
    <property type="entry name" value="Uridine Diphospho-n-acetylenolpyruvylglucosamine Reductase, domain 2"/>
    <property type="match status" value="1"/>
</dbReference>
<dbReference type="AlphaFoldDB" id="A0AA37T4T1"/>
<dbReference type="Gene3D" id="3.30.70.2520">
    <property type="match status" value="1"/>
</dbReference>
<dbReference type="Pfam" id="PF04030">
    <property type="entry name" value="ALO"/>
    <property type="match status" value="1"/>
</dbReference>
<gene>
    <name evidence="5" type="ORF">GCM10007877_25540</name>
</gene>
<dbReference type="GO" id="GO:0071949">
    <property type="term" value="F:FAD binding"/>
    <property type="evidence" value="ECO:0007669"/>
    <property type="project" value="InterPro"/>
</dbReference>
<keyword evidence="2" id="KW-0274">FAD</keyword>
<dbReference type="SUPFAM" id="SSF56176">
    <property type="entry name" value="FAD-binding/transporter-associated domain-like"/>
    <property type="match status" value="1"/>
</dbReference>
<dbReference type="InterPro" id="IPR007173">
    <property type="entry name" value="ALO_C"/>
</dbReference>
<evidence type="ECO:0000256" key="3">
    <source>
        <dbReference type="ARBA" id="ARBA00023002"/>
    </source>
</evidence>
<keyword evidence="3" id="KW-0560">Oxidoreductase</keyword>
<dbReference type="PANTHER" id="PTHR43762">
    <property type="entry name" value="L-GULONOLACTONE OXIDASE"/>
    <property type="match status" value="1"/>
</dbReference>
<dbReference type="InterPro" id="IPR010031">
    <property type="entry name" value="FAD_lactone_oxidase-like"/>
</dbReference>
<dbReference type="EMBL" id="BSPD01000062">
    <property type="protein sequence ID" value="GLS26835.1"/>
    <property type="molecule type" value="Genomic_DNA"/>
</dbReference>
<evidence type="ECO:0000313" key="6">
    <source>
        <dbReference type="Proteomes" id="UP001156870"/>
    </source>
</evidence>
<dbReference type="InterPro" id="IPR006093">
    <property type="entry name" value="Oxy_OxRdtase_FAD_BS"/>
</dbReference>
<dbReference type="InterPro" id="IPR036318">
    <property type="entry name" value="FAD-bd_PCMH-like_sf"/>
</dbReference>
<dbReference type="InterPro" id="IPR016166">
    <property type="entry name" value="FAD-bd_PCMH"/>
</dbReference>
<dbReference type="PROSITE" id="PS51257">
    <property type="entry name" value="PROKAR_LIPOPROTEIN"/>
    <property type="match status" value="1"/>
</dbReference>
<dbReference type="Gene3D" id="3.30.465.10">
    <property type="match status" value="1"/>
</dbReference>
<evidence type="ECO:0000259" key="4">
    <source>
        <dbReference type="PROSITE" id="PS51387"/>
    </source>
</evidence>
<evidence type="ECO:0000256" key="2">
    <source>
        <dbReference type="ARBA" id="ARBA00022827"/>
    </source>
</evidence>